<feature type="transmembrane region" description="Helical" evidence="2">
    <location>
        <begin position="31"/>
        <end position="55"/>
    </location>
</feature>
<dbReference type="STRING" id="1747903.ASR47_1005358"/>
<dbReference type="Pfam" id="PF26002">
    <property type="entry name" value="Beta-barrel_AprE"/>
    <property type="match status" value="1"/>
</dbReference>
<feature type="domain" description="AprE-like beta-barrel" evidence="3">
    <location>
        <begin position="309"/>
        <end position="403"/>
    </location>
</feature>
<dbReference type="InterPro" id="IPR050739">
    <property type="entry name" value="MFP"/>
</dbReference>
<reference evidence="4 5" key="1">
    <citation type="submission" date="2016-04" db="EMBL/GenBank/DDBJ databases">
        <title>Draft genome sequence of Janthinobacterium psychrotolerans sp. nov., isolated from freshwater sediments in Denmark.</title>
        <authorList>
            <person name="Gong X."/>
            <person name="Skrivergaard S."/>
            <person name="Korsgaard B.S."/>
            <person name="Schreiber L."/>
            <person name="Marshall I.P."/>
            <person name="Finster K."/>
            <person name="Schramm A."/>
        </authorList>
    </citation>
    <scope>NUCLEOTIDE SEQUENCE [LARGE SCALE GENOMIC DNA]</scope>
    <source>
        <strain evidence="4 5">S3-2</strain>
    </source>
</reference>
<comment type="caution">
    <text evidence="4">The sequence shown here is derived from an EMBL/GenBank/DDBJ whole genome shotgun (WGS) entry which is preliminary data.</text>
</comment>
<keyword evidence="5" id="KW-1185">Reference proteome</keyword>
<keyword evidence="2" id="KW-0472">Membrane</keyword>
<evidence type="ECO:0000259" key="3">
    <source>
        <dbReference type="Pfam" id="PF26002"/>
    </source>
</evidence>
<evidence type="ECO:0000256" key="1">
    <source>
        <dbReference type="SAM" id="Coils"/>
    </source>
</evidence>
<dbReference type="AlphaFoldDB" id="A0A1A7C0Y8"/>
<sequence>MEPETLFRPEIFKARQVSWMGDIIIARSNSAVLLTSLAALVGITILTFLFCAGYTKRVTVSGQLLPDTGLVKIYATQHGVVLEKRVAEGQAVKRGDVLYVLSSDRQDASTRGVQESISRQVGLRQQLLREEASKTRQLQSEDRSALSRKVASLADEVAKLDSLIGGQRSRVSLANQTVTRYQGLVAQGFVAQEQLQQKQGELLDQQTRLQSLERDKISTVREWTTQNTELSSIALRQQNALLQIERNIASTEEEYTESEGKRSIMIAALQDGIASGVNVDVGQTVEVNKPLVSIIPAGAKLQAVLYAPSSAIGFVKPGDTASIRYEAYPYQKFGHAKGLVQSISKAAIPVSEIVESGNLPGLSSAKSTDSLYKITVAIDAQTIMAYGQPQQLQAGMAFDADILQQTRTLFEWAMEPLYSLTGKL</sequence>
<evidence type="ECO:0000313" key="4">
    <source>
        <dbReference type="EMBL" id="OBV38400.1"/>
    </source>
</evidence>
<protein>
    <submittedName>
        <fullName evidence="4">Membrane fusion protein</fullName>
    </submittedName>
</protein>
<keyword evidence="1" id="KW-0175">Coiled coil</keyword>
<organism evidence="4 5">
    <name type="scientific">Janthinobacterium psychrotolerans</name>
    <dbReference type="NCBI Taxonomy" id="1747903"/>
    <lineage>
        <taxon>Bacteria</taxon>
        <taxon>Pseudomonadati</taxon>
        <taxon>Pseudomonadota</taxon>
        <taxon>Betaproteobacteria</taxon>
        <taxon>Burkholderiales</taxon>
        <taxon>Oxalobacteraceae</taxon>
        <taxon>Janthinobacterium</taxon>
    </lineage>
</organism>
<dbReference type="Proteomes" id="UP000092713">
    <property type="component" value="Unassembled WGS sequence"/>
</dbReference>
<dbReference type="Gene3D" id="2.40.50.100">
    <property type="match status" value="1"/>
</dbReference>
<dbReference type="OrthoDB" id="9775513at2"/>
<gene>
    <name evidence="4" type="ORF">ASR47_1005358</name>
</gene>
<dbReference type="Gene3D" id="2.40.30.170">
    <property type="match status" value="1"/>
</dbReference>
<evidence type="ECO:0000256" key="2">
    <source>
        <dbReference type="SAM" id="Phobius"/>
    </source>
</evidence>
<dbReference type="EMBL" id="LOCQ01000058">
    <property type="protein sequence ID" value="OBV38400.1"/>
    <property type="molecule type" value="Genomic_DNA"/>
</dbReference>
<dbReference type="PANTHER" id="PTHR30386">
    <property type="entry name" value="MEMBRANE FUSION SUBUNIT OF EMRAB-TOLC MULTIDRUG EFFLUX PUMP"/>
    <property type="match status" value="1"/>
</dbReference>
<feature type="coiled-coil region" evidence="1">
    <location>
        <begin position="195"/>
        <end position="261"/>
    </location>
</feature>
<dbReference type="InterPro" id="IPR058982">
    <property type="entry name" value="Beta-barrel_AprE"/>
</dbReference>
<keyword evidence="2" id="KW-0812">Transmembrane</keyword>
<keyword evidence="2" id="KW-1133">Transmembrane helix</keyword>
<evidence type="ECO:0000313" key="5">
    <source>
        <dbReference type="Proteomes" id="UP000092713"/>
    </source>
</evidence>
<dbReference type="RefSeq" id="WP_065309245.1">
    <property type="nucleotide sequence ID" value="NZ_LOCQ01000058.1"/>
</dbReference>
<accession>A0A1A7C0Y8</accession>
<dbReference type="PRINTS" id="PR01490">
    <property type="entry name" value="RTXTOXIND"/>
</dbReference>
<name>A0A1A7C0Y8_9BURK</name>
<proteinExistence type="predicted"/>
<dbReference type="PANTHER" id="PTHR30386:SF28">
    <property type="entry name" value="EXPORTED PROTEIN"/>
    <property type="match status" value="1"/>
</dbReference>